<dbReference type="RefSeq" id="XP_018139186.1">
    <property type="nucleotide sequence ID" value="XM_018287873.1"/>
</dbReference>
<evidence type="ECO:0000313" key="2">
    <source>
        <dbReference type="Proteomes" id="UP000078397"/>
    </source>
</evidence>
<evidence type="ECO:0000313" key="1">
    <source>
        <dbReference type="EMBL" id="OAQ61482.1"/>
    </source>
</evidence>
<reference evidence="1 2" key="1">
    <citation type="journal article" date="2016" name="PLoS Pathog.">
        <title>Biosynthesis of antibiotic leucinostatins in bio-control fungus Purpureocillium lilacinum and their inhibition on phytophthora revealed by genome mining.</title>
        <authorList>
            <person name="Wang G."/>
            <person name="Liu Z."/>
            <person name="Lin R."/>
            <person name="Li E."/>
            <person name="Mao Z."/>
            <person name="Ling J."/>
            <person name="Yang Y."/>
            <person name="Yin W.B."/>
            <person name="Xie B."/>
        </authorList>
    </citation>
    <scope>NUCLEOTIDE SEQUENCE [LARGE SCALE GENOMIC DNA]</scope>
    <source>
        <strain evidence="1">170</strain>
    </source>
</reference>
<protein>
    <submittedName>
        <fullName evidence="1">Polyketide cyclase/dehydrase</fullName>
    </submittedName>
</protein>
<dbReference type="PANTHER" id="PTHR36166:SF1">
    <property type="entry name" value="SRPBCC DOMAIN-CONTAINING PROTEIN"/>
    <property type="match status" value="1"/>
</dbReference>
<dbReference type="PANTHER" id="PTHR36166">
    <property type="entry name" value="CHROMOSOME 9, WHOLE GENOME SHOTGUN SEQUENCE"/>
    <property type="match status" value="1"/>
</dbReference>
<dbReference type="InterPro" id="IPR019587">
    <property type="entry name" value="Polyketide_cyclase/dehydratase"/>
</dbReference>
<dbReference type="Gene3D" id="3.30.530.20">
    <property type="match status" value="1"/>
</dbReference>
<dbReference type="Proteomes" id="UP000078397">
    <property type="component" value="Unassembled WGS sequence"/>
</dbReference>
<proteinExistence type="predicted"/>
<dbReference type="KEGG" id="pchm:VFPPC_09313"/>
<dbReference type="SUPFAM" id="SSF55961">
    <property type="entry name" value="Bet v1-like"/>
    <property type="match status" value="1"/>
</dbReference>
<organism evidence="1 2">
    <name type="scientific">Pochonia chlamydosporia 170</name>
    <dbReference type="NCBI Taxonomy" id="1380566"/>
    <lineage>
        <taxon>Eukaryota</taxon>
        <taxon>Fungi</taxon>
        <taxon>Dikarya</taxon>
        <taxon>Ascomycota</taxon>
        <taxon>Pezizomycotina</taxon>
        <taxon>Sordariomycetes</taxon>
        <taxon>Hypocreomycetidae</taxon>
        <taxon>Hypocreales</taxon>
        <taxon>Clavicipitaceae</taxon>
        <taxon>Pochonia</taxon>
    </lineage>
</organism>
<dbReference type="OrthoDB" id="509124at2759"/>
<dbReference type="Pfam" id="PF10604">
    <property type="entry name" value="Polyketide_cyc2"/>
    <property type="match status" value="1"/>
</dbReference>
<dbReference type="AlphaFoldDB" id="A0A179F7S3"/>
<keyword evidence="2" id="KW-1185">Reference proteome</keyword>
<dbReference type="InterPro" id="IPR023393">
    <property type="entry name" value="START-like_dom_sf"/>
</dbReference>
<sequence>MPSIHTEIEINCSPEQVRKTFLDFPSYSSWPTTFIKSITPVDTSRPVEAGSRLNVELEGISMAPVVIANSADEFKWAGKLWNIPGLFNGDHYFKFTPSTKTPGGTTFVQGEDFSGILTFLMAEWSSFRASTVKGFEAFNQDLKKRCENAN</sequence>
<dbReference type="EMBL" id="LSBJ02000007">
    <property type="protein sequence ID" value="OAQ61482.1"/>
    <property type="molecule type" value="Genomic_DNA"/>
</dbReference>
<name>A0A179F7S3_METCM</name>
<dbReference type="GeneID" id="28851867"/>
<dbReference type="STRING" id="1380566.A0A179F7S3"/>
<accession>A0A179F7S3</accession>
<dbReference type="CDD" id="cd07822">
    <property type="entry name" value="SRPBCC_4"/>
    <property type="match status" value="1"/>
</dbReference>
<gene>
    <name evidence="1" type="ORF">VFPPC_09313</name>
</gene>
<comment type="caution">
    <text evidence="1">The sequence shown here is derived from an EMBL/GenBank/DDBJ whole genome shotgun (WGS) entry which is preliminary data.</text>
</comment>